<dbReference type="EMBL" id="VIRB01000003">
    <property type="protein sequence ID" value="NDO67321.1"/>
    <property type="molecule type" value="Genomic_DNA"/>
</dbReference>
<organism evidence="1 2">
    <name type="scientific">Schaedlerella arabinosiphila</name>
    <dbReference type="NCBI Taxonomy" id="2044587"/>
    <lineage>
        <taxon>Bacteria</taxon>
        <taxon>Bacillati</taxon>
        <taxon>Bacillota</taxon>
        <taxon>Clostridia</taxon>
        <taxon>Lachnospirales</taxon>
        <taxon>Lachnospiraceae</taxon>
        <taxon>Schaedlerella</taxon>
    </lineage>
</organism>
<protein>
    <submittedName>
        <fullName evidence="1">Helix-turn-helix transcriptional regulator</fullName>
    </submittedName>
</protein>
<dbReference type="InterPro" id="IPR010982">
    <property type="entry name" value="Lambda_DNA-bd_dom_sf"/>
</dbReference>
<dbReference type="AlphaFoldDB" id="A0A9X5C457"/>
<dbReference type="InterPro" id="IPR001387">
    <property type="entry name" value="Cro/C1-type_HTH"/>
</dbReference>
<evidence type="ECO:0000313" key="2">
    <source>
        <dbReference type="Proteomes" id="UP000474104"/>
    </source>
</evidence>
<evidence type="ECO:0000313" key="1">
    <source>
        <dbReference type="EMBL" id="NDO67321.1"/>
    </source>
</evidence>
<dbReference type="CDD" id="cd00093">
    <property type="entry name" value="HTH_XRE"/>
    <property type="match status" value="1"/>
</dbReference>
<dbReference type="SUPFAM" id="SSF47413">
    <property type="entry name" value="lambda repressor-like DNA-binding domains"/>
    <property type="match status" value="1"/>
</dbReference>
<dbReference type="Proteomes" id="UP000474104">
    <property type="component" value="Unassembled WGS sequence"/>
</dbReference>
<sequence>MINIITIQEQIETALIHSGLTQKEFCKKIGMSPSSLIQRMKTGKFSKLELEKMAIAMGCEYISCFRFPDGKEY</sequence>
<dbReference type="GO" id="GO:0003677">
    <property type="term" value="F:DNA binding"/>
    <property type="evidence" value="ECO:0007669"/>
    <property type="project" value="InterPro"/>
</dbReference>
<gene>
    <name evidence="1" type="ORF">FMM80_00640</name>
</gene>
<name>A0A9X5C457_9FIRM</name>
<proteinExistence type="predicted"/>
<dbReference type="OrthoDB" id="1653613at2"/>
<dbReference type="Gene3D" id="1.10.260.40">
    <property type="entry name" value="lambda repressor-like DNA-binding domains"/>
    <property type="match status" value="1"/>
</dbReference>
<accession>A0A9X5C457</accession>
<comment type="caution">
    <text evidence="1">The sequence shown here is derived from an EMBL/GenBank/DDBJ whole genome shotgun (WGS) entry which is preliminary data.</text>
</comment>
<reference evidence="1 2" key="1">
    <citation type="submission" date="2019-07" db="EMBL/GenBank/DDBJ databases">
        <title>Draft genome sequences of 15 bacterial species constituting the stable defined intestinal microbiota of the GM15 gnotobiotic mouse model.</title>
        <authorList>
            <person name="Elie C."/>
            <person name="Mathieu A."/>
            <person name="Saliou A."/>
            <person name="Darnaud M."/>
            <person name="Leulier F."/>
            <person name="Tamellini A."/>
        </authorList>
    </citation>
    <scope>NUCLEOTIDE SEQUENCE [LARGE SCALE GENOMIC DNA]</scope>
    <source>
        <strain evidence="2">ASF 502</strain>
    </source>
</reference>